<dbReference type="InterPro" id="IPR003593">
    <property type="entry name" value="AAA+_ATPase"/>
</dbReference>
<dbReference type="SMART" id="SM00382">
    <property type="entry name" value="AAA"/>
    <property type="match status" value="1"/>
</dbReference>
<evidence type="ECO:0000313" key="6">
    <source>
        <dbReference type="EMBL" id="MDM0043271.1"/>
    </source>
</evidence>
<dbReference type="Proteomes" id="UP001174908">
    <property type="component" value="Unassembled WGS sequence"/>
</dbReference>
<dbReference type="SUPFAM" id="SSF52540">
    <property type="entry name" value="P-loop containing nucleoside triphosphate hydrolases"/>
    <property type="match status" value="1"/>
</dbReference>
<dbReference type="EMBL" id="JASZYV010000001">
    <property type="protein sequence ID" value="MDM0043271.1"/>
    <property type="molecule type" value="Genomic_DNA"/>
</dbReference>
<keyword evidence="2" id="KW-1003">Cell membrane</keyword>
<feature type="domain" description="ABC transporter" evidence="5">
    <location>
        <begin position="42"/>
        <end position="290"/>
    </location>
</feature>
<keyword evidence="3" id="KW-0547">Nucleotide-binding</keyword>
<evidence type="ECO:0000256" key="1">
    <source>
        <dbReference type="ARBA" id="ARBA00022448"/>
    </source>
</evidence>
<comment type="caution">
    <text evidence="6">The sequence shown here is derived from an EMBL/GenBank/DDBJ whole genome shotgun (WGS) entry which is preliminary data.</text>
</comment>
<dbReference type="Gene3D" id="3.40.50.300">
    <property type="entry name" value="P-loop containing nucleotide triphosphate hydrolases"/>
    <property type="match status" value="1"/>
</dbReference>
<name>A0ABT7N5P0_9BURK</name>
<dbReference type="PANTHER" id="PTHR45772">
    <property type="entry name" value="CONSERVED COMPONENT OF ABC TRANSPORTER FOR NATURAL AMINO ACIDS-RELATED"/>
    <property type="match status" value="1"/>
</dbReference>
<evidence type="ECO:0000313" key="7">
    <source>
        <dbReference type="Proteomes" id="UP001174908"/>
    </source>
</evidence>
<dbReference type="PROSITE" id="PS50893">
    <property type="entry name" value="ABC_TRANSPORTER_2"/>
    <property type="match status" value="1"/>
</dbReference>
<dbReference type="GO" id="GO:0005524">
    <property type="term" value="F:ATP binding"/>
    <property type="evidence" value="ECO:0007669"/>
    <property type="project" value="UniProtKB-KW"/>
</dbReference>
<dbReference type="Pfam" id="PF12399">
    <property type="entry name" value="BCA_ABC_TP_C"/>
    <property type="match status" value="1"/>
</dbReference>
<evidence type="ECO:0000259" key="5">
    <source>
        <dbReference type="PROSITE" id="PS50893"/>
    </source>
</evidence>
<reference evidence="6" key="1">
    <citation type="submission" date="2023-06" db="EMBL/GenBank/DDBJ databases">
        <authorList>
            <person name="Jiang Y."/>
            <person name="Liu Q."/>
        </authorList>
    </citation>
    <scope>NUCLEOTIDE SEQUENCE</scope>
    <source>
        <strain evidence="6">CGMCC 1.12089</strain>
    </source>
</reference>
<sequence>MQLLTRQCADTRKRHRAARAWAGSRSCQESIIASSANRADLLNVEGVTVRFGGITALDHVSFAVPAGRIVGLIGPNGAGKTTLFNCLSRLYQFSEGDILFEGRSLQQTPAHGIASLGIGRTFQNLALFRTMSVRQNIMLGGHCRTRSGFLSNALRLPWVGREEAGLAERTDELVHLLDLESVAQTRVMDLPFGTQKRVELGRALASQPKLLLLDEPAGGLNHEEVEALMELLRAIRERLQLTMLLVEHHMNLVMRVSDQVVALDFGRVIADGTPAEVQANETVVQAYLGGVAA</sequence>
<dbReference type="CDD" id="cd03219">
    <property type="entry name" value="ABC_Mj1267_LivG_branched"/>
    <property type="match status" value="1"/>
</dbReference>
<keyword evidence="1" id="KW-0813">Transport</keyword>
<protein>
    <submittedName>
        <fullName evidence="6">ABC transporter ATP-binding protein</fullName>
    </submittedName>
</protein>
<keyword evidence="7" id="KW-1185">Reference proteome</keyword>
<proteinExistence type="predicted"/>
<dbReference type="InterPro" id="IPR032823">
    <property type="entry name" value="BCA_ABC_TP_C"/>
</dbReference>
<gene>
    <name evidence="6" type="ORF">QTH91_02130</name>
</gene>
<dbReference type="InterPro" id="IPR003439">
    <property type="entry name" value="ABC_transporter-like_ATP-bd"/>
</dbReference>
<evidence type="ECO:0000256" key="3">
    <source>
        <dbReference type="ARBA" id="ARBA00022741"/>
    </source>
</evidence>
<evidence type="ECO:0000256" key="4">
    <source>
        <dbReference type="ARBA" id="ARBA00022840"/>
    </source>
</evidence>
<dbReference type="RefSeq" id="WP_286658388.1">
    <property type="nucleotide sequence ID" value="NZ_JASZYV010000001.1"/>
</dbReference>
<organism evidence="6 7">
    <name type="scientific">Variovorax dokdonensis</name>
    <dbReference type="NCBI Taxonomy" id="344883"/>
    <lineage>
        <taxon>Bacteria</taxon>
        <taxon>Pseudomonadati</taxon>
        <taxon>Pseudomonadota</taxon>
        <taxon>Betaproteobacteria</taxon>
        <taxon>Burkholderiales</taxon>
        <taxon>Comamonadaceae</taxon>
        <taxon>Variovorax</taxon>
    </lineage>
</organism>
<dbReference type="PANTHER" id="PTHR45772:SF4">
    <property type="entry name" value="ABC TRANSPORTER ATP-BINDING PROTEIN"/>
    <property type="match status" value="1"/>
</dbReference>
<accession>A0ABT7N5P0</accession>
<dbReference type="InterPro" id="IPR027417">
    <property type="entry name" value="P-loop_NTPase"/>
</dbReference>
<dbReference type="InterPro" id="IPR051120">
    <property type="entry name" value="ABC_AA/LPS_Transport"/>
</dbReference>
<keyword evidence="4 6" id="KW-0067">ATP-binding</keyword>
<dbReference type="Pfam" id="PF00005">
    <property type="entry name" value="ABC_tran"/>
    <property type="match status" value="1"/>
</dbReference>
<keyword evidence="2" id="KW-0472">Membrane</keyword>
<evidence type="ECO:0000256" key="2">
    <source>
        <dbReference type="ARBA" id="ARBA00022475"/>
    </source>
</evidence>